<evidence type="ECO:0000313" key="3">
    <source>
        <dbReference type="Proteomes" id="UP000010552"/>
    </source>
</evidence>
<feature type="region of interest" description="Disordered" evidence="1">
    <location>
        <begin position="1"/>
        <end position="23"/>
    </location>
</feature>
<dbReference type="Proteomes" id="UP000010552">
    <property type="component" value="Unassembled WGS sequence"/>
</dbReference>
<reference evidence="3" key="1">
    <citation type="journal article" date="2013" name="Science">
        <title>Comparative analysis of bat genomes provides insight into the evolution of flight and immunity.</title>
        <authorList>
            <person name="Zhang G."/>
            <person name="Cowled C."/>
            <person name="Shi Z."/>
            <person name="Huang Z."/>
            <person name="Bishop-Lilly K.A."/>
            <person name="Fang X."/>
            <person name="Wynne J.W."/>
            <person name="Xiong Z."/>
            <person name="Baker M.L."/>
            <person name="Zhao W."/>
            <person name="Tachedjian M."/>
            <person name="Zhu Y."/>
            <person name="Zhou P."/>
            <person name="Jiang X."/>
            <person name="Ng J."/>
            <person name="Yang L."/>
            <person name="Wu L."/>
            <person name="Xiao J."/>
            <person name="Feng Y."/>
            <person name="Chen Y."/>
            <person name="Sun X."/>
            <person name="Zhang Y."/>
            <person name="Marsh G.A."/>
            <person name="Crameri G."/>
            <person name="Broder C.C."/>
            <person name="Frey K.G."/>
            <person name="Wang L.F."/>
            <person name="Wang J."/>
        </authorList>
    </citation>
    <scope>NUCLEOTIDE SEQUENCE [LARGE SCALE GENOMIC DNA]</scope>
</reference>
<evidence type="ECO:0000256" key="1">
    <source>
        <dbReference type="SAM" id="MobiDB-lite"/>
    </source>
</evidence>
<sequence>MEDGCACGGGTRTKPGSSLGLAAPSQLTDPELIIINEQLGPVPWDLHWQLQSAHQHLCGWQQVLAFQGVAIQGAEVRASLV</sequence>
<evidence type="ECO:0000313" key="2">
    <source>
        <dbReference type="EMBL" id="ELK04056.1"/>
    </source>
</evidence>
<dbReference type="EMBL" id="KB031072">
    <property type="protein sequence ID" value="ELK04056.1"/>
    <property type="molecule type" value="Genomic_DNA"/>
</dbReference>
<feature type="compositionally biased region" description="Gly residues" evidence="1">
    <location>
        <begin position="1"/>
        <end position="11"/>
    </location>
</feature>
<protein>
    <submittedName>
        <fullName evidence="2">Uncharacterized protein</fullName>
    </submittedName>
</protein>
<organism evidence="2 3">
    <name type="scientific">Pteropus alecto</name>
    <name type="common">Black flying fox</name>
    <dbReference type="NCBI Taxonomy" id="9402"/>
    <lineage>
        <taxon>Eukaryota</taxon>
        <taxon>Metazoa</taxon>
        <taxon>Chordata</taxon>
        <taxon>Craniata</taxon>
        <taxon>Vertebrata</taxon>
        <taxon>Euteleostomi</taxon>
        <taxon>Mammalia</taxon>
        <taxon>Eutheria</taxon>
        <taxon>Laurasiatheria</taxon>
        <taxon>Chiroptera</taxon>
        <taxon>Yinpterochiroptera</taxon>
        <taxon>Pteropodoidea</taxon>
        <taxon>Pteropodidae</taxon>
        <taxon>Pteropodinae</taxon>
        <taxon>Pteropus</taxon>
    </lineage>
</organism>
<keyword evidence="3" id="KW-1185">Reference proteome</keyword>
<proteinExistence type="predicted"/>
<dbReference type="InParanoid" id="L5JZY0"/>
<name>L5JZY0_PTEAL</name>
<gene>
    <name evidence="2" type="ORF">PAL_GLEAN10024183</name>
</gene>
<accession>L5JZY0</accession>
<dbReference type="AlphaFoldDB" id="L5JZY0"/>